<organism evidence="2">
    <name type="scientific">Rhizophora mucronata</name>
    <name type="common">Asiatic mangrove</name>
    <dbReference type="NCBI Taxonomy" id="61149"/>
    <lineage>
        <taxon>Eukaryota</taxon>
        <taxon>Viridiplantae</taxon>
        <taxon>Streptophyta</taxon>
        <taxon>Embryophyta</taxon>
        <taxon>Tracheophyta</taxon>
        <taxon>Spermatophyta</taxon>
        <taxon>Magnoliopsida</taxon>
        <taxon>eudicotyledons</taxon>
        <taxon>Gunneridae</taxon>
        <taxon>Pentapetalae</taxon>
        <taxon>rosids</taxon>
        <taxon>fabids</taxon>
        <taxon>Malpighiales</taxon>
        <taxon>Rhizophoraceae</taxon>
        <taxon>Rhizophora</taxon>
    </lineage>
</organism>
<feature type="compositionally biased region" description="Basic and acidic residues" evidence="1">
    <location>
        <begin position="120"/>
        <end position="133"/>
    </location>
</feature>
<protein>
    <submittedName>
        <fullName evidence="2">Uncharacterized protein</fullName>
    </submittedName>
</protein>
<evidence type="ECO:0000256" key="1">
    <source>
        <dbReference type="SAM" id="MobiDB-lite"/>
    </source>
</evidence>
<dbReference type="AlphaFoldDB" id="A0A2P2PKT4"/>
<accession>A0A2P2PKT4</accession>
<sequence>MSRSRQSKKLQPAKKALKRLANALQSKLQNLSFSRAIEIIRTNTNRILEYCTLHLFLPFKKRLLAKPPRRQRQYNHPYRPYSNRNQFHKSIPAVYIDQLYAAERGMGHTKRHLHTQAETSRGEKVIEQKTLPSKEGKQKEKILYSIEDAWREVVAKSPHLRPVDERAEEFIHKFRHDMKLQKDREEMLARNA</sequence>
<dbReference type="Pfam" id="PF05553">
    <property type="entry name" value="DUF761"/>
    <property type="match status" value="1"/>
</dbReference>
<dbReference type="InterPro" id="IPR008480">
    <property type="entry name" value="DUF761_pln"/>
</dbReference>
<evidence type="ECO:0000313" key="2">
    <source>
        <dbReference type="EMBL" id="MBX55305.1"/>
    </source>
</evidence>
<name>A0A2P2PKT4_RHIMU</name>
<reference evidence="2" key="1">
    <citation type="submission" date="2018-02" db="EMBL/GenBank/DDBJ databases">
        <title>Rhizophora mucronata_Transcriptome.</title>
        <authorList>
            <person name="Meera S.P."/>
            <person name="Sreeshan A."/>
            <person name="Augustine A."/>
        </authorList>
    </citation>
    <scope>NUCLEOTIDE SEQUENCE</scope>
    <source>
        <tissue evidence="2">Leaf</tissue>
    </source>
</reference>
<feature type="region of interest" description="Disordered" evidence="1">
    <location>
        <begin position="113"/>
        <end position="133"/>
    </location>
</feature>
<proteinExistence type="predicted"/>
<dbReference type="EMBL" id="GGEC01074821">
    <property type="protein sequence ID" value="MBX55305.1"/>
    <property type="molecule type" value="Transcribed_RNA"/>
</dbReference>